<dbReference type="Proteomes" id="UP001495147">
    <property type="component" value="Unassembled WGS sequence"/>
</dbReference>
<accession>A0ABV0FXG1</accession>
<dbReference type="EMBL" id="JBDPZD010000001">
    <property type="protein sequence ID" value="MEO3690612.1"/>
    <property type="molecule type" value="Genomic_DNA"/>
</dbReference>
<keyword evidence="3" id="KW-1185">Reference proteome</keyword>
<organism evidence="2 3">
    <name type="scientific">Roseateles paludis</name>
    <dbReference type="NCBI Taxonomy" id="3145238"/>
    <lineage>
        <taxon>Bacteria</taxon>
        <taxon>Pseudomonadati</taxon>
        <taxon>Pseudomonadota</taxon>
        <taxon>Betaproteobacteria</taxon>
        <taxon>Burkholderiales</taxon>
        <taxon>Sphaerotilaceae</taxon>
        <taxon>Roseateles</taxon>
    </lineage>
</organism>
<proteinExistence type="predicted"/>
<dbReference type="PROSITE" id="PS51819">
    <property type="entry name" value="VOC"/>
    <property type="match status" value="1"/>
</dbReference>
<name>A0ABV0FXG1_9BURK</name>
<dbReference type="InterPro" id="IPR037523">
    <property type="entry name" value="VOC_core"/>
</dbReference>
<dbReference type="Gene3D" id="3.10.180.10">
    <property type="entry name" value="2,3-Dihydroxybiphenyl 1,2-Dioxygenase, domain 1"/>
    <property type="match status" value="1"/>
</dbReference>
<comment type="caution">
    <text evidence="2">The sequence shown here is derived from an EMBL/GenBank/DDBJ whole genome shotgun (WGS) entry which is preliminary data.</text>
</comment>
<gene>
    <name evidence="2" type="ORF">ABDJ85_03975</name>
</gene>
<evidence type="ECO:0000313" key="2">
    <source>
        <dbReference type="EMBL" id="MEO3690612.1"/>
    </source>
</evidence>
<feature type="domain" description="VOC" evidence="1">
    <location>
        <begin position="5"/>
        <end position="118"/>
    </location>
</feature>
<dbReference type="InterPro" id="IPR029068">
    <property type="entry name" value="Glyas_Bleomycin-R_OHBP_Dase"/>
</dbReference>
<dbReference type="InterPro" id="IPR004360">
    <property type="entry name" value="Glyas_Fos-R_dOase_dom"/>
</dbReference>
<dbReference type="Pfam" id="PF00903">
    <property type="entry name" value="Glyoxalase"/>
    <property type="match status" value="1"/>
</dbReference>
<dbReference type="RefSeq" id="WP_347703436.1">
    <property type="nucleotide sequence ID" value="NZ_JBDPZD010000001.1"/>
</dbReference>
<dbReference type="SUPFAM" id="SSF54593">
    <property type="entry name" value="Glyoxalase/Bleomycin resistance protein/Dihydroxybiphenyl dioxygenase"/>
    <property type="match status" value="1"/>
</dbReference>
<reference evidence="2 3" key="1">
    <citation type="submission" date="2024-05" db="EMBL/GenBank/DDBJ databases">
        <title>Roseateles sp. DJS-2-20 16S ribosomal RNA gene Genome sequencing and assembly.</title>
        <authorList>
            <person name="Woo H."/>
        </authorList>
    </citation>
    <scope>NUCLEOTIDE SEQUENCE [LARGE SCALE GENOMIC DNA]</scope>
    <source>
        <strain evidence="2 3">DJS-2-20</strain>
    </source>
</reference>
<evidence type="ECO:0000259" key="1">
    <source>
        <dbReference type="PROSITE" id="PS51819"/>
    </source>
</evidence>
<sequence>MAPYLLNAFPVFTVSDLNRALHFYRDQLGFIVHWQWGSPAVRAGVMRDGIELHLHLAEPGETPGHGTIYVHMTGIEPYYAQCQEAGTTMTRPLETRPWGVVDFAVQDPDGNRIGFAQRL</sequence>
<evidence type="ECO:0000313" key="3">
    <source>
        <dbReference type="Proteomes" id="UP001495147"/>
    </source>
</evidence>
<protein>
    <submittedName>
        <fullName evidence="2">Glyoxalase superfamily protein</fullName>
    </submittedName>
</protein>